<dbReference type="PATRIC" id="fig|1132509.6.peg.658"/>
<dbReference type="InterPro" id="IPR029033">
    <property type="entry name" value="His_PPase_superfam"/>
</dbReference>
<dbReference type="RefSeq" id="WP_007690656.1">
    <property type="nucleotide sequence ID" value="NZ_AJRK01000152.1"/>
</dbReference>
<gene>
    <name evidence="3" type="ORF">C447_02777</name>
</gene>
<dbReference type="InterPro" id="IPR050275">
    <property type="entry name" value="PGM_Phosphatase"/>
</dbReference>
<feature type="active site" description="Proton donor/acceptor" evidence="1">
    <location>
        <position position="84"/>
    </location>
</feature>
<dbReference type="PANTHER" id="PTHR48100">
    <property type="entry name" value="BROAD-SPECIFICITY PHOSPHATASE YOR283W-RELATED"/>
    <property type="match status" value="1"/>
</dbReference>
<feature type="binding site" evidence="2">
    <location>
        <begin position="8"/>
        <end position="15"/>
    </location>
    <ligand>
        <name>substrate</name>
    </ligand>
</feature>
<dbReference type="CDD" id="cd07067">
    <property type="entry name" value="HP_PGM_like"/>
    <property type="match status" value="1"/>
</dbReference>
<dbReference type="eggNOG" id="arCOG01991">
    <property type="taxonomic scope" value="Archaea"/>
</dbReference>
<dbReference type="SMART" id="SM00855">
    <property type="entry name" value="PGAM"/>
    <property type="match status" value="1"/>
</dbReference>
<dbReference type="Gene3D" id="3.40.50.1240">
    <property type="entry name" value="Phosphoglycerate mutase-like"/>
    <property type="match status" value="1"/>
</dbReference>
<dbReference type="SUPFAM" id="SSF53254">
    <property type="entry name" value="Phosphoglycerate mutase-like"/>
    <property type="match status" value="1"/>
</dbReference>
<proteinExistence type="predicted"/>
<evidence type="ECO:0000313" key="3">
    <source>
        <dbReference type="EMBL" id="EMA41086.1"/>
    </source>
</evidence>
<dbReference type="AlphaFoldDB" id="M0M5W8"/>
<dbReference type="EMBL" id="AOMB01000007">
    <property type="protein sequence ID" value="EMA41086.1"/>
    <property type="molecule type" value="Genomic_DNA"/>
</dbReference>
<evidence type="ECO:0000256" key="2">
    <source>
        <dbReference type="PIRSR" id="PIRSR613078-2"/>
    </source>
</evidence>
<dbReference type="Proteomes" id="UP000011566">
    <property type="component" value="Unassembled WGS sequence"/>
</dbReference>
<dbReference type="PANTHER" id="PTHR48100:SF1">
    <property type="entry name" value="HISTIDINE PHOSPHATASE FAMILY PROTEIN-RELATED"/>
    <property type="match status" value="1"/>
</dbReference>
<dbReference type="GO" id="GO:0005737">
    <property type="term" value="C:cytoplasm"/>
    <property type="evidence" value="ECO:0007669"/>
    <property type="project" value="TreeGrafter"/>
</dbReference>
<keyword evidence="4" id="KW-1185">Reference proteome</keyword>
<feature type="active site" description="Tele-phosphohistidine intermediate" evidence="1">
    <location>
        <position position="9"/>
    </location>
</feature>
<comment type="caution">
    <text evidence="3">The sequence shown here is derived from an EMBL/GenBank/DDBJ whole genome shotgun (WGS) entry which is preliminary data.</text>
</comment>
<dbReference type="Pfam" id="PF00300">
    <property type="entry name" value="His_Phos_1"/>
    <property type="match status" value="1"/>
</dbReference>
<dbReference type="InterPro" id="IPR013078">
    <property type="entry name" value="His_Pase_superF_clade-1"/>
</dbReference>
<accession>M0M5W8</accession>
<sequence>MTTVVCLRHGETDWNATRRLQGWAPTPLNDRGREQAAAAGAHLAASYDVDRLLASDLRRTRETATVLHESGVEPAPVFESTWRERDFGVYQGLTYDEMFSEYPEFAVGRSGESALALTPERGESLLDLRERVVDGFDRLLADSGADETVLVVTHGGVLYALVSHLTDTDFVTVVDEGGQGNCAVNEFRAVDDGVEAVRTNDTSYRE</sequence>
<name>M0M5W8_9EURY</name>
<evidence type="ECO:0000256" key="1">
    <source>
        <dbReference type="PIRSR" id="PIRSR613078-1"/>
    </source>
</evidence>
<dbReference type="OrthoDB" id="304253at2157"/>
<dbReference type="GO" id="GO:0016791">
    <property type="term" value="F:phosphatase activity"/>
    <property type="evidence" value="ECO:0007669"/>
    <property type="project" value="TreeGrafter"/>
</dbReference>
<protein>
    <submittedName>
        <fullName evidence="3">Fructose-2,6-bisphosphatase</fullName>
    </submittedName>
</protein>
<evidence type="ECO:0000313" key="4">
    <source>
        <dbReference type="Proteomes" id="UP000011566"/>
    </source>
</evidence>
<feature type="binding site" evidence="2">
    <location>
        <position position="59"/>
    </location>
    <ligand>
        <name>substrate</name>
    </ligand>
</feature>
<organism evidence="3 4">
    <name type="scientific">Halococcus hamelinensis 100A6</name>
    <dbReference type="NCBI Taxonomy" id="1132509"/>
    <lineage>
        <taxon>Archaea</taxon>
        <taxon>Methanobacteriati</taxon>
        <taxon>Methanobacteriota</taxon>
        <taxon>Stenosarchaea group</taxon>
        <taxon>Halobacteria</taxon>
        <taxon>Halobacteriales</taxon>
        <taxon>Halococcaceae</taxon>
        <taxon>Halococcus</taxon>
    </lineage>
</organism>
<reference evidence="3 4" key="1">
    <citation type="journal article" date="2014" name="PLoS Genet.">
        <title>Phylogenetically driven sequencing of extremely halophilic archaea reveals strategies for static and dynamic osmo-response.</title>
        <authorList>
            <person name="Becker E.A."/>
            <person name="Seitzer P.M."/>
            <person name="Tritt A."/>
            <person name="Larsen D."/>
            <person name="Krusor M."/>
            <person name="Yao A.I."/>
            <person name="Wu D."/>
            <person name="Madern D."/>
            <person name="Eisen J.A."/>
            <person name="Darling A.E."/>
            <person name="Facciotti M.T."/>
        </authorList>
    </citation>
    <scope>NUCLEOTIDE SEQUENCE [LARGE SCALE GENOMIC DNA]</scope>
    <source>
        <strain evidence="3 4">100A6</strain>
    </source>
</reference>